<proteinExistence type="predicted"/>
<sequence length="343" mass="38808">MSTKTNPQKKGAKFNPFTVDKFNVENFSLTELQANERSKAQLIAYPRYRDGMAVFQTPEFTISQYGIPPLGDFAKTDADRTTLKLPLDPEQEECTQLESLVFGLLDKHMEDPATQKELFKDPKLEKVRKSFKYKSIVREPQESNTLEDPKETSDKPKRPKCKFWKARLDTDFETGRIITSVFVKDPSNPDAKPTLQKVDSVTELEKYMPWGSKVRFIVMMNKLWAEKNPKNDSKNRMYGLSFKVLSIETTPREGGGSLREVVQQYAFRDNEEETVNEEENPTNEAEDGNDDADNADGGDDDGDDDGDDGGDDDGEEEPEPEPEPPKKQPTKAPVKPPVGGKKK</sequence>
<evidence type="ECO:0000313" key="2">
    <source>
        <dbReference type="EMBL" id="ARF11347.1"/>
    </source>
</evidence>
<accession>A0A1V0SI10</accession>
<reference evidence="2" key="1">
    <citation type="journal article" date="2017" name="Science">
        <title>Giant viruses with an expanded complement of translation system components.</title>
        <authorList>
            <person name="Schulz F."/>
            <person name="Yutin N."/>
            <person name="Ivanova N.N."/>
            <person name="Ortega D.R."/>
            <person name="Lee T.K."/>
            <person name="Vierheilig J."/>
            <person name="Daims H."/>
            <person name="Horn M."/>
            <person name="Wagner M."/>
            <person name="Jensen G.J."/>
            <person name="Kyrpides N.C."/>
            <person name="Koonin E.V."/>
            <person name="Woyke T."/>
        </authorList>
    </citation>
    <scope>NUCLEOTIDE SEQUENCE</scope>
    <source>
        <strain evidence="2">KNV1</strain>
    </source>
</reference>
<organism evidence="2">
    <name type="scientific">Klosneuvirus KNV1</name>
    <dbReference type="NCBI Taxonomy" id="1977640"/>
    <lineage>
        <taxon>Viruses</taxon>
        <taxon>Varidnaviria</taxon>
        <taxon>Bamfordvirae</taxon>
        <taxon>Nucleocytoviricota</taxon>
        <taxon>Megaviricetes</taxon>
        <taxon>Imitervirales</taxon>
        <taxon>Mimiviridae</taxon>
        <taxon>Klosneuvirinae</taxon>
        <taxon>Klosneuvirus</taxon>
    </lineage>
</organism>
<feature type="region of interest" description="Disordered" evidence="1">
    <location>
        <begin position="267"/>
        <end position="343"/>
    </location>
</feature>
<evidence type="ECO:0000256" key="1">
    <source>
        <dbReference type="SAM" id="MobiDB-lite"/>
    </source>
</evidence>
<name>A0A1V0SI10_9VIRU</name>
<feature type="compositionally biased region" description="Acidic residues" evidence="1">
    <location>
        <begin position="270"/>
        <end position="322"/>
    </location>
</feature>
<dbReference type="EMBL" id="KY684108">
    <property type="protein sequence ID" value="ARF11347.1"/>
    <property type="molecule type" value="Genomic_DNA"/>
</dbReference>
<gene>
    <name evidence="2" type="ORF">Klosneuvirus_1_204</name>
</gene>
<protein>
    <submittedName>
        <fullName evidence="2">Uncharacterized protein</fullName>
    </submittedName>
</protein>